<dbReference type="Gene3D" id="1.25.10.10">
    <property type="entry name" value="Leucine-rich Repeat Variant"/>
    <property type="match status" value="3"/>
</dbReference>
<dbReference type="InterPro" id="IPR034085">
    <property type="entry name" value="TOG"/>
</dbReference>
<keyword evidence="4" id="KW-0132">Cell division</keyword>
<sequence>MEDQAATLLAALKKPSTQVDQRLKLFNDLKSGIKHNRVPESAQGPIFDCIRIAISASTSAALVSTGFSTLSHFIKRLVLQRQTTILTSHSHDLLSVLLDRLGDARESHRNAAAQIFADLYPLLQDEVETLIRENAMKGANPRAKEVSMQWLVKMNKSEGLPFRTFVPLLVANLEDADPVVRETAKTSVVELFRSAPEHAIVNLKRQLIATNVRKTIATYINTQLDEAATAGAEMPPPPPPPQAPQARSVPAPRAESVQSEYPDEIAPPAEIVSMDPLHIYTSRELEDVFRAMAPAFEGKESEQNWLARDKGATKLRRILKGNAPSEFHAVFVAGIKSMLDGILKVANTLRTTMSTNGCLLVQELAKTLGSGIDPWSEILLQSFIKMCGATKNIAAQNGNATVEVIFAHVSYSARLLHHASYASQDKNVQPRTFSATWVKTLIRKHKAQIEHSGGLDTLEKIIKKSVADANPKVREAYRSTYWTFALVWPQKAAAMFDTFEKREKNGLQKDPNNPNASLTPSQPSTTSFSKSVGANTGAARNALKEKIAEQKRARMAAAAAAARGVPERPSSAQASYSPVKSHLAKSTSSRTTSTASSGHARPPSSLGNSTTKSVAANGTGSLMSGTVRRPIRRPELARPATADPYGRRAASKNATPSMTPEKPDKTSAATTVKKTAQTSTARPRSHTQNTPNVSPVRSKSRLGESTTTRKTPSGSSRHASPVVSHNKDEDLTMVKPFVRSQSHPDPGVIPFRQRNGMEKNMPVDNEAIDTGDDDNFTMVIPSLARPPTQQSQRSPPKPSPSPGRLAASPHVSPLKSPRSIGETNGMSLSTRSPLVRSPDRPSTRGTDAQEEVQVYEDPFVGDEPGSLPKESEKPVLEELPLNEKNLERRQSDGSASDSMMGDTTEQHTRGHHKTTSTGSVMHTDGNDANRSETLKNRQLLISGINKIKSRTVEAHMFRRLQDMIRSNQEIWGVDDEKFGELLLASLDYLETPTEALKAPPMKAANLKVQALATIRAMLSLYRKETATYFSRVLCSVLRTKSQYENTSHIATDLEATADEIVKYGQASDCLEAVLALIEDIPASTPNSSPNSRSSDASSTSYVSSRTTTMALTTLSSLIQISGAKNISLSVEQTALLGKLAVRCLDDLDPDVRKADIEVCIALHERIGGEKQVFWKAVAGAREQHLNLITYYLAKRGKA</sequence>
<evidence type="ECO:0000256" key="6">
    <source>
        <dbReference type="ARBA" id="ARBA00022776"/>
    </source>
</evidence>
<evidence type="ECO:0000313" key="10">
    <source>
        <dbReference type="EMBL" id="KAF2713123.1"/>
    </source>
</evidence>
<evidence type="ECO:0000256" key="1">
    <source>
        <dbReference type="ARBA" id="ARBA00004186"/>
    </source>
</evidence>
<protein>
    <recommendedName>
        <fullName evidence="9">TOG domain-containing protein</fullName>
    </recommendedName>
</protein>
<keyword evidence="5" id="KW-0493">Microtubule</keyword>
<dbReference type="Pfam" id="PF12348">
    <property type="entry name" value="CLASP_N"/>
    <property type="match status" value="2"/>
</dbReference>
<feature type="compositionally biased region" description="Polar residues" evidence="8">
    <location>
        <begin position="821"/>
        <end position="832"/>
    </location>
</feature>
<feature type="compositionally biased region" description="Acidic residues" evidence="8">
    <location>
        <begin position="766"/>
        <end position="775"/>
    </location>
</feature>
<feature type="compositionally biased region" description="Pro residues" evidence="8">
    <location>
        <begin position="234"/>
        <end position="243"/>
    </location>
</feature>
<feature type="region of interest" description="Disordered" evidence="8">
    <location>
        <begin position="504"/>
        <end position="534"/>
    </location>
</feature>
<dbReference type="SMART" id="SM01349">
    <property type="entry name" value="TOG"/>
    <property type="match status" value="2"/>
</dbReference>
<feature type="compositionally biased region" description="Low complexity" evidence="8">
    <location>
        <begin position="892"/>
        <end position="902"/>
    </location>
</feature>
<evidence type="ECO:0000256" key="8">
    <source>
        <dbReference type="SAM" id="MobiDB-lite"/>
    </source>
</evidence>
<evidence type="ECO:0000256" key="4">
    <source>
        <dbReference type="ARBA" id="ARBA00022618"/>
    </source>
</evidence>
<dbReference type="EMBL" id="MU005765">
    <property type="protein sequence ID" value="KAF2713123.1"/>
    <property type="molecule type" value="Genomic_DNA"/>
</dbReference>
<dbReference type="PANTHER" id="PTHR21567:SF9">
    <property type="entry name" value="CLIP-ASSOCIATING PROTEIN"/>
    <property type="match status" value="1"/>
</dbReference>
<dbReference type="SUPFAM" id="SSF48371">
    <property type="entry name" value="ARM repeat"/>
    <property type="match status" value="1"/>
</dbReference>
<dbReference type="InterPro" id="IPR016024">
    <property type="entry name" value="ARM-type_fold"/>
</dbReference>
<evidence type="ECO:0000259" key="9">
    <source>
        <dbReference type="SMART" id="SM01349"/>
    </source>
</evidence>
<dbReference type="GO" id="GO:0005881">
    <property type="term" value="C:cytoplasmic microtubule"/>
    <property type="evidence" value="ECO:0007669"/>
    <property type="project" value="TreeGrafter"/>
</dbReference>
<keyword evidence="6" id="KW-0498">Mitosis</keyword>
<feature type="domain" description="TOG" evidence="9">
    <location>
        <begin position="281"/>
        <end position="524"/>
    </location>
</feature>
<dbReference type="GO" id="GO:0090307">
    <property type="term" value="P:mitotic spindle assembly"/>
    <property type="evidence" value="ECO:0007669"/>
    <property type="project" value="TreeGrafter"/>
</dbReference>
<feature type="compositionally biased region" description="Low complexity" evidence="8">
    <location>
        <begin position="244"/>
        <end position="254"/>
    </location>
</feature>
<accession>A0A6G1KKH1</accession>
<dbReference type="GO" id="GO:0005876">
    <property type="term" value="C:spindle microtubule"/>
    <property type="evidence" value="ECO:0007669"/>
    <property type="project" value="TreeGrafter"/>
</dbReference>
<dbReference type="OrthoDB" id="46159at2759"/>
<comment type="subunit">
    <text evidence="3">Interacts with microtubules.</text>
</comment>
<dbReference type="InterPro" id="IPR011989">
    <property type="entry name" value="ARM-like"/>
</dbReference>
<feature type="domain" description="TOG" evidence="9">
    <location>
        <begin position="1"/>
        <end position="229"/>
    </location>
</feature>
<keyword evidence="6" id="KW-0131">Cell cycle</keyword>
<dbReference type="InterPro" id="IPR024395">
    <property type="entry name" value="CLASP_N_dom"/>
</dbReference>
<comment type="function">
    <text evidence="7">Microtubule binding protein that promotes the stabilization of dynamic microtubules. Required for mitotic spindle formation.</text>
</comment>
<reference evidence="10" key="1">
    <citation type="journal article" date="2020" name="Stud. Mycol.">
        <title>101 Dothideomycetes genomes: a test case for predicting lifestyles and emergence of pathogens.</title>
        <authorList>
            <person name="Haridas S."/>
            <person name="Albert R."/>
            <person name="Binder M."/>
            <person name="Bloem J."/>
            <person name="Labutti K."/>
            <person name="Salamov A."/>
            <person name="Andreopoulos B."/>
            <person name="Baker S."/>
            <person name="Barry K."/>
            <person name="Bills G."/>
            <person name="Bluhm B."/>
            <person name="Cannon C."/>
            <person name="Castanera R."/>
            <person name="Culley D."/>
            <person name="Daum C."/>
            <person name="Ezra D."/>
            <person name="Gonzalez J."/>
            <person name="Henrissat B."/>
            <person name="Kuo A."/>
            <person name="Liang C."/>
            <person name="Lipzen A."/>
            <person name="Lutzoni F."/>
            <person name="Magnuson J."/>
            <person name="Mondo S."/>
            <person name="Nolan M."/>
            <person name="Ohm R."/>
            <person name="Pangilinan J."/>
            <person name="Park H.-J."/>
            <person name="Ramirez L."/>
            <person name="Alfaro M."/>
            <person name="Sun H."/>
            <person name="Tritt A."/>
            <person name="Yoshinaga Y."/>
            <person name="Zwiers L.-H."/>
            <person name="Turgeon B."/>
            <person name="Goodwin S."/>
            <person name="Spatafora J."/>
            <person name="Crous P."/>
            <person name="Grigoriev I."/>
        </authorList>
    </citation>
    <scope>NUCLEOTIDE SEQUENCE</scope>
    <source>
        <strain evidence="10">CBS 279.74</strain>
    </source>
</reference>
<feature type="region of interest" description="Disordered" evidence="8">
    <location>
        <begin position="559"/>
        <end position="929"/>
    </location>
</feature>
<comment type="similarity">
    <text evidence="2">Belongs to the CLASP family.</text>
</comment>
<comment type="subcellular location">
    <subcellularLocation>
        <location evidence="1">Cytoplasm</location>
        <location evidence="1">Cytoskeleton</location>
        <location evidence="1">Spindle</location>
    </subcellularLocation>
</comment>
<dbReference type="AlphaFoldDB" id="A0A6G1KKH1"/>
<feature type="compositionally biased region" description="Polar residues" evidence="8">
    <location>
        <begin position="686"/>
        <end position="718"/>
    </location>
</feature>
<dbReference type="Proteomes" id="UP000799428">
    <property type="component" value="Unassembled WGS sequence"/>
</dbReference>
<keyword evidence="11" id="KW-1185">Reference proteome</keyword>
<evidence type="ECO:0000256" key="5">
    <source>
        <dbReference type="ARBA" id="ARBA00022701"/>
    </source>
</evidence>
<feature type="compositionally biased region" description="Low complexity" evidence="8">
    <location>
        <begin position="666"/>
        <end position="681"/>
    </location>
</feature>
<dbReference type="PANTHER" id="PTHR21567">
    <property type="entry name" value="CLASP"/>
    <property type="match status" value="1"/>
</dbReference>
<evidence type="ECO:0000256" key="2">
    <source>
        <dbReference type="ARBA" id="ARBA00009549"/>
    </source>
</evidence>
<dbReference type="GO" id="GO:0008017">
    <property type="term" value="F:microtubule binding"/>
    <property type="evidence" value="ECO:0007669"/>
    <property type="project" value="TreeGrafter"/>
</dbReference>
<evidence type="ECO:0000256" key="7">
    <source>
        <dbReference type="ARBA" id="ARBA00024889"/>
    </source>
</evidence>
<dbReference type="GO" id="GO:1990023">
    <property type="term" value="C:mitotic spindle midzone"/>
    <property type="evidence" value="ECO:0007669"/>
    <property type="project" value="TreeGrafter"/>
</dbReference>
<name>A0A6G1KKH1_9PLEO</name>
<gene>
    <name evidence="10" type="ORF">K504DRAFT_472574</name>
</gene>
<dbReference type="GO" id="GO:0060172">
    <property type="term" value="P:astral microtubule depolymerization"/>
    <property type="evidence" value="ECO:0007669"/>
    <property type="project" value="TreeGrafter"/>
</dbReference>
<feature type="compositionally biased region" description="Low complexity" evidence="8">
    <location>
        <begin position="586"/>
        <end position="597"/>
    </location>
</feature>
<evidence type="ECO:0000313" key="11">
    <source>
        <dbReference type="Proteomes" id="UP000799428"/>
    </source>
</evidence>
<evidence type="ECO:0000256" key="3">
    <source>
        <dbReference type="ARBA" id="ARBA00011375"/>
    </source>
</evidence>
<feature type="compositionally biased region" description="Low complexity" evidence="8">
    <location>
        <begin position="785"/>
        <end position="794"/>
    </location>
</feature>
<organism evidence="10 11">
    <name type="scientific">Pleomassaria siparia CBS 279.74</name>
    <dbReference type="NCBI Taxonomy" id="1314801"/>
    <lineage>
        <taxon>Eukaryota</taxon>
        <taxon>Fungi</taxon>
        <taxon>Dikarya</taxon>
        <taxon>Ascomycota</taxon>
        <taxon>Pezizomycotina</taxon>
        <taxon>Dothideomycetes</taxon>
        <taxon>Pleosporomycetidae</taxon>
        <taxon>Pleosporales</taxon>
        <taxon>Pleomassariaceae</taxon>
        <taxon>Pleomassaria</taxon>
    </lineage>
</organism>
<dbReference type="GO" id="GO:0005815">
    <property type="term" value="C:microtubule organizing center"/>
    <property type="evidence" value="ECO:0007669"/>
    <property type="project" value="TreeGrafter"/>
</dbReference>
<feature type="region of interest" description="Disordered" evidence="8">
    <location>
        <begin position="229"/>
        <end position="267"/>
    </location>
</feature>
<feature type="compositionally biased region" description="Polar residues" evidence="8">
    <location>
        <begin position="605"/>
        <end position="624"/>
    </location>
</feature>
<feature type="compositionally biased region" description="Polar residues" evidence="8">
    <location>
        <begin position="510"/>
        <end position="534"/>
    </location>
</feature>
<proteinExistence type="inferred from homology"/>
<dbReference type="GO" id="GO:0051301">
    <property type="term" value="P:cell division"/>
    <property type="evidence" value="ECO:0007669"/>
    <property type="project" value="UniProtKB-KW"/>
</dbReference>